<feature type="region of interest" description="Disordered" evidence="1">
    <location>
        <begin position="226"/>
        <end position="431"/>
    </location>
</feature>
<feature type="compositionally biased region" description="Low complexity" evidence="1">
    <location>
        <begin position="241"/>
        <end position="267"/>
    </location>
</feature>
<feature type="compositionally biased region" description="Polar residues" evidence="1">
    <location>
        <begin position="271"/>
        <end position="285"/>
    </location>
</feature>
<evidence type="ECO:0000313" key="2">
    <source>
        <dbReference type="EMBL" id="KAG9192338.1"/>
    </source>
</evidence>
<dbReference type="EMBL" id="JAANER010000003">
    <property type="protein sequence ID" value="KAG9192338.1"/>
    <property type="molecule type" value="Genomic_DNA"/>
</dbReference>
<feature type="compositionally biased region" description="Basic and acidic residues" evidence="1">
    <location>
        <begin position="421"/>
        <end position="431"/>
    </location>
</feature>
<comment type="caution">
    <text evidence="2">The sequence shown here is derived from an EMBL/GenBank/DDBJ whole genome shotgun (WGS) entry which is preliminary data.</text>
</comment>
<feature type="region of interest" description="Disordered" evidence="1">
    <location>
        <begin position="1"/>
        <end position="95"/>
    </location>
</feature>
<dbReference type="Proteomes" id="UP001199106">
    <property type="component" value="Unassembled WGS sequence"/>
</dbReference>
<gene>
    <name evidence="2" type="ORF">G6011_11072</name>
</gene>
<organism evidence="2 3">
    <name type="scientific">Alternaria panax</name>
    <dbReference type="NCBI Taxonomy" id="48097"/>
    <lineage>
        <taxon>Eukaryota</taxon>
        <taxon>Fungi</taxon>
        <taxon>Dikarya</taxon>
        <taxon>Ascomycota</taxon>
        <taxon>Pezizomycotina</taxon>
        <taxon>Dothideomycetes</taxon>
        <taxon>Pleosporomycetidae</taxon>
        <taxon>Pleosporales</taxon>
        <taxon>Pleosporineae</taxon>
        <taxon>Pleosporaceae</taxon>
        <taxon>Alternaria</taxon>
        <taxon>Alternaria sect. Panax</taxon>
    </lineage>
</organism>
<evidence type="ECO:0000313" key="3">
    <source>
        <dbReference type="Proteomes" id="UP001199106"/>
    </source>
</evidence>
<feature type="compositionally biased region" description="Basic and acidic residues" evidence="1">
    <location>
        <begin position="65"/>
        <end position="74"/>
    </location>
</feature>
<dbReference type="AlphaFoldDB" id="A0AAD4NQZ8"/>
<accession>A0AAD4NQZ8</accession>
<keyword evidence="3" id="KW-1185">Reference proteome</keyword>
<proteinExistence type="predicted"/>
<feature type="region of interest" description="Disordered" evidence="1">
    <location>
        <begin position="133"/>
        <end position="196"/>
    </location>
</feature>
<name>A0AAD4NQZ8_9PLEO</name>
<feature type="compositionally biased region" description="Basic and acidic residues" evidence="1">
    <location>
        <begin position="226"/>
        <end position="237"/>
    </location>
</feature>
<feature type="compositionally biased region" description="Basic and acidic residues" evidence="1">
    <location>
        <begin position="40"/>
        <end position="52"/>
    </location>
</feature>
<reference evidence="2" key="1">
    <citation type="submission" date="2021-07" db="EMBL/GenBank/DDBJ databases">
        <title>Genome Resource of American Ginseng Black Spot Pathogen Alternaria panax.</title>
        <authorList>
            <person name="Qiu C."/>
            <person name="Wang W."/>
            <person name="Liu Z."/>
        </authorList>
    </citation>
    <scope>NUCLEOTIDE SEQUENCE</scope>
    <source>
        <strain evidence="2">BNCC115425</strain>
    </source>
</reference>
<evidence type="ECO:0000256" key="1">
    <source>
        <dbReference type="SAM" id="MobiDB-lite"/>
    </source>
</evidence>
<protein>
    <submittedName>
        <fullName evidence="2">Uncharacterized protein</fullName>
    </submittedName>
</protein>
<feature type="compositionally biased region" description="Polar residues" evidence="1">
    <location>
        <begin position="337"/>
        <end position="391"/>
    </location>
</feature>
<feature type="compositionally biased region" description="Polar residues" evidence="1">
    <location>
        <begin position="139"/>
        <end position="151"/>
    </location>
</feature>
<feature type="compositionally biased region" description="Polar residues" evidence="1">
    <location>
        <begin position="301"/>
        <end position="328"/>
    </location>
</feature>
<sequence>MGGNKKKNNKNNANANPDEIIKSSSKKKKKKPQNNMFENNGKKEENNDRTLDELNSSPAWSLEESENKAMREADNFFGTSKEPADSSRTTEQIHDVVASERVKDEFLPDELSQPEYLVNEPELFSTTAVDEMSQPELLPTTTQHEIGSSNASHDEHAEKQVSINSWSFDEQEVQDAAESRDDLGDGVQRTPFETQVFEQDVEVTELDDDKKDVVVSNVENIVRHSKLEDEAASREHFGSVLPFQSEPPQQPLQLPSKQPSPVPSKQLLNGRANSTPEQSRESLASTKLPAQEPKFYDRSAPSLQGFTKQSTRKTVPTESQLPSKPKITTQDKEIQTHKSTQTSKPTTKNQGIQISKPGTKNQGTQTTRPTTQDRCIQTPSTWTTSQDQGTQKPKLRDEQSSPLRGILKKTGNTPPSLAEPRLQEKKSSDARRELQLQGILKLQNKNGNKFNQVQSLLPHYSLKHCRRKLLLIVIRSYSLTISRTTGRILKLIVNNNASTFVANREHILATNTTYFTANARESTSTSRGRDFGRYVNFSDAKFSLQVIKKYPQWLYDGVIRTMISPIRVTPAKAVFAFQFLAGAYIFGEHIDDKCWMNDIMDAFISVHIQDWRLEMDLTHRLDYPVYVQLYQADIAYA</sequence>